<dbReference type="Gene3D" id="1.10.760.10">
    <property type="entry name" value="Cytochrome c-like domain"/>
    <property type="match status" value="3"/>
</dbReference>
<dbReference type="Pfam" id="PF00034">
    <property type="entry name" value="Cytochrom_C"/>
    <property type="match status" value="3"/>
</dbReference>
<protein>
    <submittedName>
        <fullName evidence="7">C-type cytochrome</fullName>
    </submittedName>
</protein>
<evidence type="ECO:0000256" key="4">
    <source>
        <dbReference type="PROSITE-ProRule" id="PRU00433"/>
    </source>
</evidence>
<dbReference type="GO" id="GO:0020037">
    <property type="term" value="F:heme binding"/>
    <property type="evidence" value="ECO:0007669"/>
    <property type="project" value="InterPro"/>
</dbReference>
<dbReference type="SUPFAM" id="SSF46626">
    <property type="entry name" value="Cytochrome c"/>
    <property type="match status" value="3"/>
</dbReference>
<dbReference type="RefSeq" id="WP_141196349.1">
    <property type="nucleotide sequence ID" value="NZ_CP041186.1"/>
</dbReference>
<dbReference type="InterPro" id="IPR036909">
    <property type="entry name" value="Cyt_c-like_dom_sf"/>
</dbReference>
<dbReference type="OrthoDB" id="9808312at2"/>
<evidence type="ECO:0000256" key="1">
    <source>
        <dbReference type="ARBA" id="ARBA00022617"/>
    </source>
</evidence>
<dbReference type="Proteomes" id="UP000315995">
    <property type="component" value="Chromosome"/>
</dbReference>
<dbReference type="EMBL" id="CP041186">
    <property type="protein sequence ID" value="QDG49852.1"/>
    <property type="molecule type" value="Genomic_DNA"/>
</dbReference>
<feature type="compositionally biased region" description="Low complexity" evidence="5">
    <location>
        <begin position="462"/>
        <end position="510"/>
    </location>
</feature>
<evidence type="ECO:0000256" key="2">
    <source>
        <dbReference type="ARBA" id="ARBA00022723"/>
    </source>
</evidence>
<feature type="domain" description="Cytochrome c" evidence="6">
    <location>
        <begin position="45"/>
        <end position="159"/>
    </location>
</feature>
<proteinExistence type="predicted"/>
<evidence type="ECO:0000313" key="7">
    <source>
        <dbReference type="EMBL" id="QDG49852.1"/>
    </source>
</evidence>
<feature type="domain" description="Cytochrome c" evidence="6">
    <location>
        <begin position="201"/>
        <end position="291"/>
    </location>
</feature>
<name>A0A4Y6PNI4_PERCE</name>
<dbReference type="InterPro" id="IPR050597">
    <property type="entry name" value="Cytochrome_c_Oxidase_Subunit"/>
</dbReference>
<dbReference type="InterPro" id="IPR009056">
    <property type="entry name" value="Cyt_c-like_dom"/>
</dbReference>
<evidence type="ECO:0000313" key="8">
    <source>
        <dbReference type="Proteomes" id="UP000315995"/>
    </source>
</evidence>
<feature type="compositionally biased region" description="Low complexity" evidence="5">
    <location>
        <begin position="116"/>
        <end position="132"/>
    </location>
</feature>
<evidence type="ECO:0000256" key="5">
    <source>
        <dbReference type="SAM" id="MobiDB-lite"/>
    </source>
</evidence>
<gene>
    <name evidence="7" type="ORF">FIV42_03585</name>
</gene>
<keyword evidence="1 4" id="KW-0349">Heme</keyword>
<sequence length="510" mass="54191">MKDETLAKILKVALIVGGISAVAPMVSAQGIGVRELQKMMVPTPQKIERGETLYEQNCAACHGEKGQGMANVKLADAPGKTFQTTDLTEANYRYGGGPLQVYNAITYGLEEAVAGQQPAADAQAPAAQQPTTQAPPHPKFQHLPYQSRWDIVHYVRSLGPTGEMTDPTAVVEKARERAVKGVCDEEIKASIADKVAPKGQEQLDKGAELYAQQCVSCHGEKGAGDGPAAGALQPPPRNFVGAKREDYTNSPSPLGIFNTLQQGIEGTSMASYANLSEDELWALTHYTLSIVPDDVEIEAGEEQIVDACRALSAPEKPEAIPVDVAMKALIKDQVEERVIRLTEYGAPRINPAADPQAGQDLYVENCVSCHGVAGAGRLKGPYGAQPPYFYMKIDRLVPAMAGGSTEEFAERSYAGVHATLPSMTPASMLSKKEWRDLHAYVATFDGEGKDQVIVESPEATDQGATPEGAPAAGEGQGQQPAPQQPADQQGQQQPAEQQPAGGAPQGTPDQ</sequence>
<dbReference type="GO" id="GO:0046872">
    <property type="term" value="F:metal ion binding"/>
    <property type="evidence" value="ECO:0007669"/>
    <property type="project" value="UniProtKB-KW"/>
</dbReference>
<dbReference type="PANTHER" id="PTHR33751:SF1">
    <property type="entry name" value="CBB3-TYPE CYTOCHROME C OXIDASE SUBUNIT FIXP"/>
    <property type="match status" value="1"/>
</dbReference>
<feature type="domain" description="Cytochrome c" evidence="6">
    <location>
        <begin position="353"/>
        <end position="445"/>
    </location>
</feature>
<evidence type="ECO:0000256" key="3">
    <source>
        <dbReference type="ARBA" id="ARBA00023004"/>
    </source>
</evidence>
<keyword evidence="2 4" id="KW-0479">Metal-binding</keyword>
<dbReference type="PROSITE" id="PS51007">
    <property type="entry name" value="CYTC"/>
    <property type="match status" value="3"/>
</dbReference>
<evidence type="ECO:0000259" key="6">
    <source>
        <dbReference type="PROSITE" id="PS51007"/>
    </source>
</evidence>
<organism evidence="7 8">
    <name type="scientific">Persicimonas caeni</name>
    <dbReference type="NCBI Taxonomy" id="2292766"/>
    <lineage>
        <taxon>Bacteria</taxon>
        <taxon>Deltaproteobacteria</taxon>
        <taxon>Bradymonadales</taxon>
        <taxon>Bradymonadaceae</taxon>
        <taxon>Persicimonas</taxon>
    </lineage>
</organism>
<feature type="region of interest" description="Disordered" evidence="5">
    <location>
        <begin position="116"/>
        <end position="140"/>
    </location>
</feature>
<reference evidence="7 8" key="1">
    <citation type="submission" date="2019-06" db="EMBL/GenBank/DDBJ databases">
        <title>Persicimonas caeni gen. nov., sp. nov., a predatory bacterium isolated from solar saltern.</title>
        <authorList>
            <person name="Wang S."/>
        </authorList>
    </citation>
    <scope>NUCLEOTIDE SEQUENCE [LARGE SCALE GENOMIC DNA]</scope>
    <source>
        <strain evidence="7 8">YN101</strain>
    </source>
</reference>
<accession>A0A5B8Y3R8</accession>
<accession>A0A4Y6PNI4</accession>
<feature type="region of interest" description="Disordered" evidence="5">
    <location>
        <begin position="455"/>
        <end position="510"/>
    </location>
</feature>
<keyword evidence="3 4" id="KW-0408">Iron</keyword>
<dbReference type="GO" id="GO:0009055">
    <property type="term" value="F:electron transfer activity"/>
    <property type="evidence" value="ECO:0007669"/>
    <property type="project" value="InterPro"/>
</dbReference>
<keyword evidence="8" id="KW-1185">Reference proteome</keyword>
<dbReference type="AlphaFoldDB" id="A0A4Y6PNI4"/>
<dbReference type="PANTHER" id="PTHR33751">
    <property type="entry name" value="CBB3-TYPE CYTOCHROME C OXIDASE SUBUNIT FIXP"/>
    <property type="match status" value="1"/>
</dbReference>